<protein>
    <submittedName>
        <fullName evidence="2">Uncharacterized protein</fullName>
    </submittedName>
</protein>
<proteinExistence type="predicted"/>
<organism evidence="2 3">
    <name type="scientific">Bremia lactucae</name>
    <name type="common">Lettuce downy mildew</name>
    <dbReference type="NCBI Taxonomy" id="4779"/>
    <lineage>
        <taxon>Eukaryota</taxon>
        <taxon>Sar</taxon>
        <taxon>Stramenopiles</taxon>
        <taxon>Oomycota</taxon>
        <taxon>Peronosporomycetes</taxon>
        <taxon>Peronosporales</taxon>
        <taxon>Peronosporaceae</taxon>
        <taxon>Bremia</taxon>
    </lineage>
</organism>
<accession>A0A976IL45</accession>
<name>A0A976IL45_BRELC</name>
<dbReference type="EMBL" id="SHOA02000018">
    <property type="protein sequence ID" value="TDH73774.1"/>
    <property type="molecule type" value="Genomic_DNA"/>
</dbReference>
<comment type="caution">
    <text evidence="2">The sequence shown here is derived from an EMBL/GenBank/DDBJ whole genome shotgun (WGS) entry which is preliminary data.</text>
</comment>
<dbReference type="GeneID" id="94351531"/>
<reference evidence="2 3" key="1">
    <citation type="journal article" date="2021" name="Genome Biol.">
        <title>AFLAP: assembly-free linkage analysis pipeline using k-mers from genome sequencing data.</title>
        <authorList>
            <person name="Fletcher K."/>
            <person name="Zhang L."/>
            <person name="Gil J."/>
            <person name="Han R."/>
            <person name="Cavanaugh K."/>
            <person name="Michelmore R."/>
        </authorList>
    </citation>
    <scope>NUCLEOTIDE SEQUENCE [LARGE SCALE GENOMIC DNA]</scope>
    <source>
        <strain evidence="2 3">SF5</strain>
    </source>
</reference>
<evidence type="ECO:0000313" key="1">
    <source>
        <dbReference type="EMBL" id="TDH73774.1"/>
    </source>
</evidence>
<keyword evidence="3" id="KW-1185">Reference proteome</keyword>
<sequence length="87" mass="9819">MTTWRAAAAQVPENLLMFLTKSQSTRSGGAGPGTAEWRKDSLLKAQNKYREKVTDNAIRTWIGRRIHRGKRTSAETRLAPIIDYSDD</sequence>
<dbReference type="KEGG" id="blac:94351531"/>
<dbReference type="EMBL" id="SHOA02000018">
    <property type="protein sequence ID" value="TDH73776.1"/>
    <property type="molecule type" value="Genomic_DNA"/>
</dbReference>
<evidence type="ECO:0000313" key="2">
    <source>
        <dbReference type="EMBL" id="TDH73776.1"/>
    </source>
</evidence>
<dbReference type="AlphaFoldDB" id="A0A976IL45"/>
<reference evidence="2" key="2">
    <citation type="submission" date="2021-07" db="EMBL/GenBank/DDBJ databases">
        <authorList>
            <person name="Fletcher K."/>
        </authorList>
    </citation>
    <scope>NUCLEOTIDE SEQUENCE</scope>
    <source>
        <strain evidence="2">SF5</strain>
    </source>
</reference>
<gene>
    <name evidence="2" type="ORF">CCR75_007803</name>
    <name evidence="1" type="ORF">CCR75_007807</name>
</gene>
<dbReference type="RefSeq" id="XP_067823274.1">
    <property type="nucleotide sequence ID" value="XM_067965860.1"/>
</dbReference>
<evidence type="ECO:0000313" key="3">
    <source>
        <dbReference type="Proteomes" id="UP000294530"/>
    </source>
</evidence>
<dbReference type="Proteomes" id="UP000294530">
    <property type="component" value="Unassembled WGS sequence"/>
</dbReference>